<accession>A0A8W8MSM8</accession>
<feature type="disulfide bond" evidence="5">
    <location>
        <begin position="22"/>
        <end position="115"/>
    </location>
</feature>
<dbReference type="GO" id="GO:0002020">
    <property type="term" value="F:protease binding"/>
    <property type="evidence" value="ECO:0007669"/>
    <property type="project" value="TreeGrafter"/>
</dbReference>
<name>A0A8W8MSM8_MAGGI</name>
<evidence type="ECO:0000313" key="8">
    <source>
        <dbReference type="EnsemblMetazoa" id="G34316.2:cds"/>
    </source>
</evidence>
<dbReference type="GO" id="GO:0031012">
    <property type="term" value="C:extracellular matrix"/>
    <property type="evidence" value="ECO:0007669"/>
    <property type="project" value="TreeGrafter"/>
</dbReference>
<evidence type="ECO:0000256" key="4">
    <source>
        <dbReference type="PIRSR" id="PIRSR601820-1"/>
    </source>
</evidence>
<dbReference type="PANTHER" id="PTHR11844">
    <property type="entry name" value="METALLOPROTEASE INHIBITOR"/>
    <property type="match status" value="1"/>
</dbReference>
<keyword evidence="4" id="KW-0479">Metal-binding</keyword>
<keyword evidence="6" id="KW-0732">Signal</keyword>
<dbReference type="GO" id="GO:0051045">
    <property type="term" value="P:negative regulation of membrane protein ectodomain proteolysis"/>
    <property type="evidence" value="ECO:0007669"/>
    <property type="project" value="TreeGrafter"/>
</dbReference>
<feature type="domain" description="NTR" evidence="7">
    <location>
        <begin position="20"/>
        <end position="141"/>
    </location>
</feature>
<dbReference type="InterPro" id="IPR001820">
    <property type="entry name" value="TIMP"/>
</dbReference>
<keyword evidence="4" id="KW-0862">Zinc</keyword>
<dbReference type="InterPro" id="IPR001134">
    <property type="entry name" value="Netrin_domain"/>
</dbReference>
<dbReference type="GO" id="GO:0008191">
    <property type="term" value="F:metalloendopeptidase inhibitor activity"/>
    <property type="evidence" value="ECO:0007669"/>
    <property type="project" value="InterPro"/>
</dbReference>
<evidence type="ECO:0000256" key="6">
    <source>
        <dbReference type="SAM" id="SignalP"/>
    </source>
</evidence>
<evidence type="ECO:0000259" key="7">
    <source>
        <dbReference type="PROSITE" id="PS50189"/>
    </source>
</evidence>
<keyword evidence="2" id="KW-0964">Secreted</keyword>
<feature type="chain" id="PRO_5036502753" description="NTR domain-containing protein" evidence="6">
    <location>
        <begin position="20"/>
        <end position="188"/>
    </location>
</feature>
<feature type="disulfide bond" evidence="5">
    <location>
        <begin position="32"/>
        <end position="141"/>
    </location>
</feature>
<protein>
    <recommendedName>
        <fullName evidence="7">NTR domain-containing protein</fullName>
    </recommendedName>
</protein>
<feature type="binding site" evidence="4">
    <location>
        <position position="20"/>
    </location>
    <ligand>
        <name>Zn(2+)</name>
        <dbReference type="ChEBI" id="CHEBI:29105"/>
        <note>ligand shared with metalloproteinase partner</note>
    </ligand>
</feature>
<keyword evidence="9" id="KW-1185">Reference proteome</keyword>
<dbReference type="Proteomes" id="UP000005408">
    <property type="component" value="Unassembled WGS sequence"/>
</dbReference>
<comment type="subcellular location">
    <subcellularLocation>
        <location evidence="1">Secreted</location>
    </subcellularLocation>
</comment>
<dbReference type="SUPFAM" id="SSF50242">
    <property type="entry name" value="TIMP-like"/>
    <property type="match status" value="1"/>
</dbReference>
<evidence type="ECO:0000256" key="3">
    <source>
        <dbReference type="ARBA" id="ARBA00023157"/>
    </source>
</evidence>
<dbReference type="InterPro" id="IPR008993">
    <property type="entry name" value="TIMP-like_OB-fold"/>
</dbReference>
<evidence type="ECO:0000256" key="2">
    <source>
        <dbReference type="ARBA" id="ARBA00022525"/>
    </source>
</evidence>
<dbReference type="PANTHER" id="PTHR11844:SF33">
    <property type="entry name" value="TISSUE INHIBITOR OF METALLOPROTEINASE"/>
    <property type="match status" value="1"/>
</dbReference>
<dbReference type="Pfam" id="PF00965">
    <property type="entry name" value="TIMP"/>
    <property type="match status" value="1"/>
</dbReference>
<dbReference type="CDD" id="cd03577">
    <property type="entry name" value="NTR_TIMP_like"/>
    <property type="match status" value="1"/>
</dbReference>
<evidence type="ECO:0000256" key="5">
    <source>
        <dbReference type="PIRSR" id="PIRSR601820-3"/>
    </source>
</evidence>
<proteinExistence type="predicted"/>
<dbReference type="GO" id="GO:0005615">
    <property type="term" value="C:extracellular space"/>
    <property type="evidence" value="ECO:0007669"/>
    <property type="project" value="TreeGrafter"/>
</dbReference>
<dbReference type="Gene3D" id="2.40.50.120">
    <property type="match status" value="1"/>
</dbReference>
<sequence>MKTLVIICLMVSVFTFSEACSCIGGHPQRQFCDADFVIRARILGRTLTGGPTLQGVYYTVMIRQYYKREPRTGRRIQRIYTALHGTSCGVSFRIGREYIIAGFIQNNRRWSAQLCSWNVETTSLTPFQRKALRNGFYRNNCFCEINAACVLYEAEQKYCLEIVAVANFAGCMHQELDRDGRCLKIKIL</sequence>
<dbReference type="SMART" id="SM00206">
    <property type="entry name" value="NTR"/>
    <property type="match status" value="1"/>
</dbReference>
<dbReference type="EnsemblMetazoa" id="G34316.2">
    <property type="protein sequence ID" value="G34316.2:cds"/>
    <property type="gene ID" value="G34316"/>
</dbReference>
<reference evidence="8" key="1">
    <citation type="submission" date="2022-08" db="UniProtKB">
        <authorList>
            <consortium name="EnsemblMetazoa"/>
        </authorList>
    </citation>
    <scope>IDENTIFICATION</scope>
    <source>
        <strain evidence="8">05x7-T-G4-1.051#20</strain>
    </source>
</reference>
<evidence type="ECO:0000256" key="1">
    <source>
        <dbReference type="ARBA" id="ARBA00004613"/>
    </source>
</evidence>
<dbReference type="AlphaFoldDB" id="A0A8W8MSM8"/>
<feature type="disulfide bond" evidence="5">
    <location>
        <begin position="20"/>
        <end position="88"/>
    </location>
</feature>
<evidence type="ECO:0000313" key="9">
    <source>
        <dbReference type="Proteomes" id="UP000005408"/>
    </source>
</evidence>
<feature type="signal peptide" evidence="6">
    <location>
        <begin position="1"/>
        <end position="19"/>
    </location>
</feature>
<keyword evidence="3 5" id="KW-1015">Disulfide bond</keyword>
<dbReference type="GO" id="GO:0046872">
    <property type="term" value="F:metal ion binding"/>
    <property type="evidence" value="ECO:0007669"/>
    <property type="project" value="UniProtKB-KW"/>
</dbReference>
<organism evidence="8 9">
    <name type="scientific">Magallana gigas</name>
    <name type="common">Pacific oyster</name>
    <name type="synonym">Crassostrea gigas</name>
    <dbReference type="NCBI Taxonomy" id="29159"/>
    <lineage>
        <taxon>Eukaryota</taxon>
        <taxon>Metazoa</taxon>
        <taxon>Spiralia</taxon>
        <taxon>Lophotrochozoa</taxon>
        <taxon>Mollusca</taxon>
        <taxon>Bivalvia</taxon>
        <taxon>Autobranchia</taxon>
        <taxon>Pteriomorphia</taxon>
        <taxon>Ostreida</taxon>
        <taxon>Ostreoidea</taxon>
        <taxon>Ostreidae</taxon>
        <taxon>Magallana</taxon>
    </lineage>
</organism>
<dbReference type="PROSITE" id="PS50189">
    <property type="entry name" value="NTR"/>
    <property type="match status" value="1"/>
</dbReference>